<sequence length="69" mass="6622">MRRRTVFAGVLAAAAAAGIVLAVQGASGADKDATPPPAPTSGVQEKTLGDPGGAVLPTGGATPVQMPVK</sequence>
<proteinExistence type="predicted"/>
<feature type="chain" id="PRO_5045077245" evidence="2">
    <location>
        <begin position="23"/>
        <end position="69"/>
    </location>
</feature>
<name>A0ABP6Q9I5_9ACTN</name>
<comment type="caution">
    <text evidence="3">The sequence shown here is derived from an EMBL/GenBank/DDBJ whole genome shotgun (WGS) entry which is preliminary data.</text>
</comment>
<gene>
    <name evidence="3" type="ORF">GCM10010468_27770</name>
</gene>
<keyword evidence="4" id="KW-1185">Reference proteome</keyword>
<feature type="region of interest" description="Disordered" evidence="1">
    <location>
        <begin position="26"/>
        <end position="69"/>
    </location>
</feature>
<dbReference type="RefSeq" id="WP_344827490.1">
    <property type="nucleotide sequence ID" value="NZ_BAAAUV010000006.1"/>
</dbReference>
<feature type="signal peptide" evidence="2">
    <location>
        <begin position="1"/>
        <end position="22"/>
    </location>
</feature>
<dbReference type="EMBL" id="BAAAUV010000006">
    <property type="protein sequence ID" value="GAA3210048.1"/>
    <property type="molecule type" value="Genomic_DNA"/>
</dbReference>
<keyword evidence="2" id="KW-0732">Signal</keyword>
<dbReference type="Proteomes" id="UP001501237">
    <property type="component" value="Unassembled WGS sequence"/>
</dbReference>
<accession>A0ABP6Q9I5</accession>
<evidence type="ECO:0000256" key="1">
    <source>
        <dbReference type="SAM" id="MobiDB-lite"/>
    </source>
</evidence>
<reference evidence="4" key="1">
    <citation type="journal article" date="2019" name="Int. J. Syst. Evol. Microbiol.">
        <title>The Global Catalogue of Microorganisms (GCM) 10K type strain sequencing project: providing services to taxonomists for standard genome sequencing and annotation.</title>
        <authorList>
            <consortium name="The Broad Institute Genomics Platform"/>
            <consortium name="The Broad Institute Genome Sequencing Center for Infectious Disease"/>
            <person name="Wu L."/>
            <person name="Ma J."/>
        </authorList>
    </citation>
    <scope>NUCLEOTIDE SEQUENCE [LARGE SCALE GENOMIC DNA]</scope>
    <source>
        <strain evidence="4">JCM 9377</strain>
    </source>
</reference>
<organism evidence="3 4">
    <name type="scientific">Actinocorallia longicatena</name>
    <dbReference type="NCBI Taxonomy" id="111803"/>
    <lineage>
        <taxon>Bacteria</taxon>
        <taxon>Bacillati</taxon>
        <taxon>Actinomycetota</taxon>
        <taxon>Actinomycetes</taxon>
        <taxon>Streptosporangiales</taxon>
        <taxon>Thermomonosporaceae</taxon>
        <taxon>Actinocorallia</taxon>
    </lineage>
</organism>
<protein>
    <submittedName>
        <fullName evidence="3">Uncharacterized protein</fullName>
    </submittedName>
</protein>
<evidence type="ECO:0000256" key="2">
    <source>
        <dbReference type="SAM" id="SignalP"/>
    </source>
</evidence>
<evidence type="ECO:0000313" key="4">
    <source>
        <dbReference type="Proteomes" id="UP001501237"/>
    </source>
</evidence>
<evidence type="ECO:0000313" key="3">
    <source>
        <dbReference type="EMBL" id="GAA3210048.1"/>
    </source>
</evidence>